<dbReference type="AlphaFoldDB" id="A0A843U5K0"/>
<dbReference type="EMBL" id="NMUH01000342">
    <property type="protein sequence ID" value="MQL77297.1"/>
    <property type="molecule type" value="Genomic_DNA"/>
</dbReference>
<keyword evidence="3" id="KW-1185">Reference proteome</keyword>
<evidence type="ECO:0000256" key="1">
    <source>
        <dbReference type="SAM" id="MobiDB-lite"/>
    </source>
</evidence>
<feature type="compositionally biased region" description="Low complexity" evidence="1">
    <location>
        <begin position="1071"/>
        <end position="1114"/>
    </location>
</feature>
<dbReference type="Proteomes" id="UP000652761">
    <property type="component" value="Unassembled WGS sequence"/>
</dbReference>
<feature type="region of interest" description="Disordered" evidence="1">
    <location>
        <begin position="947"/>
        <end position="1127"/>
    </location>
</feature>
<accession>A0A843U5K0</accession>
<feature type="compositionally biased region" description="Low complexity" evidence="1">
    <location>
        <begin position="1021"/>
        <end position="1031"/>
    </location>
</feature>
<organism evidence="2 3">
    <name type="scientific">Colocasia esculenta</name>
    <name type="common">Wild taro</name>
    <name type="synonym">Arum esculentum</name>
    <dbReference type="NCBI Taxonomy" id="4460"/>
    <lineage>
        <taxon>Eukaryota</taxon>
        <taxon>Viridiplantae</taxon>
        <taxon>Streptophyta</taxon>
        <taxon>Embryophyta</taxon>
        <taxon>Tracheophyta</taxon>
        <taxon>Spermatophyta</taxon>
        <taxon>Magnoliopsida</taxon>
        <taxon>Liliopsida</taxon>
        <taxon>Araceae</taxon>
        <taxon>Aroideae</taxon>
        <taxon>Colocasieae</taxon>
        <taxon>Colocasia</taxon>
    </lineage>
</organism>
<protein>
    <submittedName>
        <fullName evidence="2">Uncharacterized protein</fullName>
    </submittedName>
</protein>
<sequence length="1204" mass="128956">MNASALLDVIPGTTFVTRGMGFRLASNRGDAFKGFKRGVCPGCDFDQSVKSFISARQSRGCSVWRRGGCCGAFHGGFRRFRLPAVHAAREAREDDARSMGVPSARMFWRLLVGLHGMSVGKVGFGLCSSPCCVWKRGKLPRRIHVNASLCMDVIWGSGPMGWLEGHRVTDDKPFLALVYLGLYIKVGLSRYQSTVKVCVVFLDTLLFALVVGGQTPVVNTGPRLVLFQCQTLGFSAGAPKGVKLGPASYRCFQWDPLGLRSISVLVVSLWVSSVGRLCQPICTSGSVSGIAAEEGDVIMNASALLDAIPGTAFVTCGTSFHLASDRGDAFKGFKRGVCLGRNFDQSVKSFISARQSRGCSVRRTGGCCGAFHGGFRRFRLPAVRAAQEPCEDDAWSVGMPSARRSRCTLVRVATGSIEIATGACTGRDRLSLVGQQIAMTGSVAMALVNAAYRAVAFTGGSIPPSPMILQNPTLLDSMADSGSSDSVGGYSVAFLSADQQERYSAVKTKLCGNKAVDLADLEKHGMHSVVEALQRLKWTGICSVSEPIGHSLVESVDIHAKGLGIIGTEYKLKDGKIDINQFNAFNRILHFIVCQILVPRSAPFSSCTKGDADMMFWAVQKQEINMAQVIIERMKSAAEAIWDRKNKLAVSLPYAHLLTRIFSHLDIYLKGELMEKMGQPIRSRNLKKSGFSLIGNVWTKISVVESEAIIGEVPEDPQVQEEEVALREEEPPAPERRIEDIASEHIEPIGQSTEEIVPPTVPAPAIVEEVIAEGVAHFEGELEDIHIEETPNVPEVETTLKESHEHTVSEEPEIQREPTASAPTDQFQEGLVESTSDDNVEPTVGSRGRGKGVAPKVPLLTRKAHHRSRKKKIHAHMKLVIARLNAHGEILCSLQSDISSIFISQSTGAKEIGAVKYELQEMRSELGSLKKLVTNLSDFVRVQLSAPVPPAPTQSMPEVSARPPGPSESVELVARPSGTFVDEVRPSGSSVAESGPPGPSLEESGPSGPSVQMESVAGPTGPQVSVQEVVVPPGPSKSPNLQTPAPSSPPTSFTAPPAPETFKKPLRKHISSPTPFPAASSSSPISSSSIPPTTSEAPLASSSSASPSSAGASSQPPPTSSFGSLHPPTPPSFITIIPEAASVIPHFVHDIKDEFEEAILRTVLVVSAHIHRTDSQPSSGHASKKRKTSSALVFPSNQTLFPPM</sequence>
<dbReference type="OrthoDB" id="6768573at2759"/>
<proteinExistence type="predicted"/>
<evidence type="ECO:0000313" key="3">
    <source>
        <dbReference type="Proteomes" id="UP000652761"/>
    </source>
</evidence>
<feature type="compositionally biased region" description="Basic and acidic residues" evidence="1">
    <location>
        <begin position="798"/>
        <end position="816"/>
    </location>
</feature>
<feature type="compositionally biased region" description="Low complexity" evidence="1">
    <location>
        <begin position="1000"/>
        <end position="1010"/>
    </location>
</feature>
<comment type="caution">
    <text evidence="2">The sequence shown here is derived from an EMBL/GenBank/DDBJ whole genome shotgun (WGS) entry which is preliminary data.</text>
</comment>
<reference evidence="2" key="1">
    <citation type="submission" date="2017-07" db="EMBL/GenBank/DDBJ databases">
        <title>Taro Niue Genome Assembly and Annotation.</title>
        <authorList>
            <person name="Atibalentja N."/>
            <person name="Keating K."/>
            <person name="Fields C.J."/>
        </authorList>
    </citation>
    <scope>NUCLEOTIDE SEQUENCE</scope>
    <source>
        <strain evidence="2">Niue_2</strain>
        <tissue evidence="2">Leaf</tissue>
    </source>
</reference>
<evidence type="ECO:0000313" key="2">
    <source>
        <dbReference type="EMBL" id="MQL77297.1"/>
    </source>
</evidence>
<name>A0A843U5K0_COLES</name>
<feature type="compositionally biased region" description="Polar residues" evidence="1">
    <location>
        <begin position="1189"/>
        <end position="1204"/>
    </location>
</feature>
<feature type="region of interest" description="Disordered" evidence="1">
    <location>
        <begin position="796"/>
        <end position="854"/>
    </location>
</feature>
<gene>
    <name evidence="2" type="ORF">Taro_009704</name>
</gene>
<feature type="region of interest" description="Disordered" evidence="1">
    <location>
        <begin position="1172"/>
        <end position="1204"/>
    </location>
</feature>